<dbReference type="SUPFAM" id="SSF55729">
    <property type="entry name" value="Acyl-CoA N-acyltransferases (Nat)"/>
    <property type="match status" value="1"/>
</dbReference>
<dbReference type="RefSeq" id="WP_191804105.1">
    <property type="nucleotide sequence ID" value="NZ_JACSQL010000015.1"/>
</dbReference>
<sequence length="147" mass="17216">MNDIEIGDLRLSELREHPEDYQNICRRLYGYNVRASNGLLQKPGQNIHLYLKNASSEVVGGIFCESWLYGLYIDVLWISEDYRRAGYGRQMLLEAERRGKEMGCLFAHTSTFSYQAPSFYEKNGYEIYGVNDEYPEGIKQYFLKKKL</sequence>
<comment type="caution">
    <text evidence="2">The sequence shown here is derived from an EMBL/GenBank/DDBJ whole genome shotgun (WGS) entry which is preliminary data.</text>
</comment>
<dbReference type="PROSITE" id="PS51186">
    <property type="entry name" value="GNAT"/>
    <property type="match status" value="1"/>
</dbReference>
<reference evidence="2 3" key="1">
    <citation type="submission" date="2020-08" db="EMBL/GenBank/DDBJ databases">
        <title>A Genomic Blueprint of the Chicken Gut Microbiome.</title>
        <authorList>
            <person name="Gilroy R."/>
            <person name="Ravi A."/>
            <person name="Getino M."/>
            <person name="Pursley I."/>
            <person name="Horton D.L."/>
            <person name="Alikhan N.-F."/>
            <person name="Baker D."/>
            <person name="Gharbi K."/>
            <person name="Hall N."/>
            <person name="Watson M."/>
            <person name="Adriaenssens E.M."/>
            <person name="Foster-Nyarko E."/>
            <person name="Jarju S."/>
            <person name="Secka A."/>
            <person name="Antonio M."/>
            <person name="Oren A."/>
            <person name="Chaudhuri R."/>
            <person name="La Ragione R.M."/>
            <person name="Hildebrand F."/>
            <person name="Pallen M.J."/>
        </authorList>
    </citation>
    <scope>NUCLEOTIDE SEQUENCE [LARGE SCALE GENOMIC DNA]</scope>
    <source>
        <strain evidence="2 3">Sa2BVA9</strain>
    </source>
</reference>
<dbReference type="InterPro" id="IPR016181">
    <property type="entry name" value="Acyl_CoA_acyltransferase"/>
</dbReference>
<keyword evidence="3" id="KW-1185">Reference proteome</keyword>
<gene>
    <name evidence="2" type="ORF">H9647_21955</name>
</gene>
<evidence type="ECO:0000259" key="1">
    <source>
        <dbReference type="PROSITE" id="PS51186"/>
    </source>
</evidence>
<dbReference type="Proteomes" id="UP000608071">
    <property type="component" value="Unassembled WGS sequence"/>
</dbReference>
<feature type="domain" description="N-acetyltransferase" evidence="1">
    <location>
        <begin position="9"/>
        <end position="147"/>
    </location>
</feature>
<accession>A0ABR8T4P8</accession>
<dbReference type="Pfam" id="PF00583">
    <property type="entry name" value="Acetyltransf_1"/>
    <property type="match status" value="1"/>
</dbReference>
<name>A0ABR8T4P8_9BACL</name>
<evidence type="ECO:0000313" key="2">
    <source>
        <dbReference type="EMBL" id="MBD7970733.1"/>
    </source>
</evidence>
<dbReference type="CDD" id="cd04301">
    <property type="entry name" value="NAT_SF"/>
    <property type="match status" value="1"/>
</dbReference>
<proteinExistence type="predicted"/>
<evidence type="ECO:0000313" key="3">
    <source>
        <dbReference type="Proteomes" id="UP000608071"/>
    </source>
</evidence>
<organism evidence="2 3">
    <name type="scientific">Paenibacillus gallinarum</name>
    <dbReference type="NCBI Taxonomy" id="2762232"/>
    <lineage>
        <taxon>Bacteria</taxon>
        <taxon>Bacillati</taxon>
        <taxon>Bacillota</taxon>
        <taxon>Bacilli</taxon>
        <taxon>Bacillales</taxon>
        <taxon>Paenibacillaceae</taxon>
        <taxon>Paenibacillus</taxon>
    </lineage>
</organism>
<dbReference type="InterPro" id="IPR000182">
    <property type="entry name" value="GNAT_dom"/>
</dbReference>
<dbReference type="Gene3D" id="3.40.630.30">
    <property type="match status" value="1"/>
</dbReference>
<dbReference type="EMBL" id="JACSQL010000015">
    <property type="protein sequence ID" value="MBD7970733.1"/>
    <property type="molecule type" value="Genomic_DNA"/>
</dbReference>
<protein>
    <submittedName>
        <fullName evidence="2">GNAT family N-acetyltransferase</fullName>
    </submittedName>
</protein>